<dbReference type="STRING" id="665118.SAMN02983003_3391"/>
<dbReference type="AlphaFoldDB" id="A0A1K2I1L1"/>
<organism evidence="4 5">
    <name type="scientific">Devosia enhydra</name>
    <dbReference type="NCBI Taxonomy" id="665118"/>
    <lineage>
        <taxon>Bacteria</taxon>
        <taxon>Pseudomonadati</taxon>
        <taxon>Pseudomonadota</taxon>
        <taxon>Alphaproteobacteria</taxon>
        <taxon>Hyphomicrobiales</taxon>
        <taxon>Devosiaceae</taxon>
        <taxon>Devosia</taxon>
    </lineage>
</organism>
<dbReference type="PANTHER" id="PTHR43793">
    <property type="entry name" value="FAD SYNTHASE"/>
    <property type="match status" value="1"/>
</dbReference>
<keyword evidence="2 4" id="KW-0548">Nucleotidyltransferase</keyword>
<dbReference type="InterPro" id="IPR014729">
    <property type="entry name" value="Rossmann-like_a/b/a_fold"/>
</dbReference>
<keyword evidence="5" id="KW-1185">Reference proteome</keyword>
<dbReference type="InterPro" id="IPR004821">
    <property type="entry name" value="Cyt_trans-like"/>
</dbReference>
<feature type="domain" description="Cytidyltransferase-like" evidence="3">
    <location>
        <begin position="12"/>
        <end position="141"/>
    </location>
</feature>
<dbReference type="Gene3D" id="3.40.50.620">
    <property type="entry name" value="HUPs"/>
    <property type="match status" value="1"/>
</dbReference>
<dbReference type="Proteomes" id="UP000183447">
    <property type="component" value="Unassembled WGS sequence"/>
</dbReference>
<evidence type="ECO:0000259" key="3">
    <source>
        <dbReference type="Pfam" id="PF01467"/>
    </source>
</evidence>
<evidence type="ECO:0000256" key="2">
    <source>
        <dbReference type="ARBA" id="ARBA00022695"/>
    </source>
</evidence>
<evidence type="ECO:0000256" key="1">
    <source>
        <dbReference type="ARBA" id="ARBA00022679"/>
    </source>
</evidence>
<evidence type="ECO:0000313" key="5">
    <source>
        <dbReference type="Proteomes" id="UP000183447"/>
    </source>
</evidence>
<sequence>MDGGRTAVRVATFGAFDLLHYGHMRLLARIAADADHLVVGLASDALIGANGKSAPVYSYEIRREMLLHTRHVDEVVCHDAVPDGTGRVKLVQAKIDLVRTHAINAVVMGDDWQGHYDFLLPFCAVRYLPRTNGISTTLIRSAIAAGR</sequence>
<name>A0A1K2I1L1_9HYPH</name>
<reference evidence="4 5" key="1">
    <citation type="submission" date="2016-11" db="EMBL/GenBank/DDBJ databases">
        <authorList>
            <person name="Jaros S."/>
            <person name="Januszkiewicz K."/>
            <person name="Wedrychowicz H."/>
        </authorList>
    </citation>
    <scope>NUCLEOTIDE SEQUENCE [LARGE SCALE GENOMIC DNA]</scope>
    <source>
        <strain evidence="4 5">ATCC 23634</strain>
    </source>
</reference>
<proteinExistence type="predicted"/>
<evidence type="ECO:0000313" key="4">
    <source>
        <dbReference type="EMBL" id="SFZ86216.1"/>
    </source>
</evidence>
<protein>
    <submittedName>
        <fullName evidence="4">Glycerol-3-phosphate cytidylyltransferase</fullName>
    </submittedName>
</protein>
<accession>A0A1K2I1L1</accession>
<dbReference type="Pfam" id="PF01467">
    <property type="entry name" value="CTP_transf_like"/>
    <property type="match status" value="1"/>
</dbReference>
<dbReference type="PANTHER" id="PTHR43793:SF1">
    <property type="entry name" value="FAD SYNTHASE"/>
    <property type="match status" value="1"/>
</dbReference>
<dbReference type="GO" id="GO:0016779">
    <property type="term" value="F:nucleotidyltransferase activity"/>
    <property type="evidence" value="ECO:0007669"/>
    <property type="project" value="UniProtKB-KW"/>
</dbReference>
<dbReference type="EMBL" id="FPKU01000003">
    <property type="protein sequence ID" value="SFZ86216.1"/>
    <property type="molecule type" value="Genomic_DNA"/>
</dbReference>
<keyword evidence="1 4" id="KW-0808">Transferase</keyword>
<gene>
    <name evidence="4" type="ORF">SAMN02983003_3391</name>
</gene>
<dbReference type="NCBIfam" id="TIGR00125">
    <property type="entry name" value="cyt_tran_rel"/>
    <property type="match status" value="1"/>
</dbReference>
<dbReference type="SUPFAM" id="SSF52374">
    <property type="entry name" value="Nucleotidylyl transferase"/>
    <property type="match status" value="1"/>
</dbReference>
<dbReference type="InterPro" id="IPR050385">
    <property type="entry name" value="Archaeal_FAD_synthase"/>
</dbReference>